<proteinExistence type="predicted"/>
<accession>A0AAX6M6F6</accession>
<evidence type="ECO:0000313" key="1">
    <source>
        <dbReference type="EMBL" id="KAK6948080.1"/>
    </source>
</evidence>
<dbReference type="Proteomes" id="UP001369815">
    <property type="component" value="Unassembled WGS sequence"/>
</dbReference>
<sequence>MKPPLIPPTPRHINLKPTGPVSLLTAFAEEQWTNSANLAKQRYRTTKDPYYLAVEIAARSQSDNVADRNAGKVAVESMIKDNVTVTDADTLDLYEFACARTDIKYSETIGVLRARLVKAVPKDQKSCTRCFDACVWNSDWKNAQQLCDECPEASKKIFGALAKAQADKAFDLRAATPGNDQPVDRPIGSESEAWLWLNIRISSCSPKENLELFRKPEFSPLAFLKAGQQEPYWIALSYLQTYHAWEDIFQIGKEIFEEATRIAQKEASAIEEDEKVISLRKLAETEGKENSSVKKDLTRAIAKARPPRSLKDQSYISASCEYGLFIAIFGAAKAQPDKKRQVRQLVDKLIKALTRAESMRPIFQRTHDILSLSILIARGSPADPKSDGYTTRVANLTNHVVQHYNESRCVNEALTFISELTKSEVIAFVTSLCATTVKCDDILQRFMLTSLTLRIRYAMAMGAVCLLRLAGIGTESPPMGTNSLYYANIQLFLQAVIWLDSCLVMSPSVSNTHRLLLVKLYLLMGCVSRARTLWDRFDVKNALLDSLGLLFIDRISSIAPGLFISGPSRDNPVQPFLVHFTRGLMTTIPKKIMEALEMGTYSSIQEMIRHAEKQTSSCTLVMAVVEERRGLRMKAGKIEVPIEDLPLVRNLIPGHVIRDNTDYGIFAVPDSESVQSLPSLVHYGPLPTGGRAHAGLIAERFLDLVCYVQPKEYKPSKAGQIAQLDWKYASATSSHLEEEMRGLLALGDKGLLDQEKVNAAKLRDSVRGNYTMPEYWYYGIIWRLANAVRSILGHGFLSTSTNETREFDRFLIKGIINNLEDQTQDFLEVPENIHSKIYAFHGFAALHAMGMLRESILAVKYTTNYLTSISEKLKNTDKARANTELAWLAPELKKMNAAAAESENKIKARIKLLKDYLSNVDGWRDRLCDWVFGDYTTAYDKDPEFKQEVASKMKAVIPKANGELWADKVGESWRELMNGWAAVRFD</sequence>
<dbReference type="InterPro" id="IPR019183">
    <property type="entry name" value="NAA25_NatB_aux_su"/>
</dbReference>
<dbReference type="AlphaFoldDB" id="A0AAX6M6F6"/>
<protein>
    <submittedName>
        <fullName evidence="1">Uncharacterized protein</fullName>
    </submittedName>
</protein>
<organism evidence="1 2">
    <name type="scientific">Daldinia eschscholtzii</name>
    <dbReference type="NCBI Taxonomy" id="292717"/>
    <lineage>
        <taxon>Eukaryota</taxon>
        <taxon>Fungi</taxon>
        <taxon>Dikarya</taxon>
        <taxon>Ascomycota</taxon>
        <taxon>Pezizomycotina</taxon>
        <taxon>Sordariomycetes</taxon>
        <taxon>Xylariomycetidae</taxon>
        <taxon>Xylariales</taxon>
        <taxon>Hypoxylaceae</taxon>
        <taxon>Daldinia</taxon>
    </lineage>
</organism>
<evidence type="ECO:0000313" key="2">
    <source>
        <dbReference type="Proteomes" id="UP001369815"/>
    </source>
</evidence>
<reference evidence="1 2" key="1">
    <citation type="journal article" date="2024" name="Front Chem Biol">
        <title>Unveiling the potential of Daldinia eschscholtzii MFLUCC 19-0629 through bioactivity and bioinformatics studies for enhanced sustainable agriculture production.</title>
        <authorList>
            <person name="Brooks S."/>
            <person name="Weaver J.A."/>
            <person name="Klomchit A."/>
            <person name="Alharthi S.A."/>
            <person name="Onlamun T."/>
            <person name="Nurani R."/>
            <person name="Vong T.K."/>
            <person name="Alberti F."/>
            <person name="Greco C."/>
        </authorList>
    </citation>
    <scope>NUCLEOTIDE SEQUENCE [LARGE SCALE GENOMIC DNA]</scope>
    <source>
        <strain evidence="1">MFLUCC 19-0629</strain>
    </source>
</reference>
<keyword evidence="2" id="KW-1185">Reference proteome</keyword>
<name>A0AAX6M6F6_9PEZI</name>
<dbReference type="Pfam" id="PF09797">
    <property type="entry name" value="NatB_MDM20"/>
    <property type="match status" value="1"/>
</dbReference>
<dbReference type="EMBL" id="JBANMG010000010">
    <property type="protein sequence ID" value="KAK6948080.1"/>
    <property type="molecule type" value="Genomic_DNA"/>
</dbReference>
<gene>
    <name evidence="1" type="ORF">Daesc_009844</name>
</gene>
<comment type="caution">
    <text evidence="1">The sequence shown here is derived from an EMBL/GenBank/DDBJ whole genome shotgun (WGS) entry which is preliminary data.</text>
</comment>